<comment type="caution">
    <text evidence="1">The sequence shown here is derived from an EMBL/GenBank/DDBJ whole genome shotgun (WGS) entry which is preliminary data.</text>
</comment>
<evidence type="ECO:0000313" key="2">
    <source>
        <dbReference type="Proteomes" id="UP000031339"/>
    </source>
</evidence>
<evidence type="ECO:0000313" key="1">
    <source>
        <dbReference type="EMBL" id="KIC79118.1"/>
    </source>
</evidence>
<proteinExistence type="predicted"/>
<sequence>MEHDVLCVVGLGDHIGAVRFIARKFYGLDRIYRDEIPKWQEIIANNMIFHNAAVNESEHYASCLPRKYRSED</sequence>
<dbReference type="AlphaFoldDB" id="A0A0C1HYS3"/>
<gene>
    <name evidence="1" type="ORF">RN79_05745</name>
</gene>
<accession>A0A0C1HYS3</accession>
<reference evidence="1 2" key="1">
    <citation type="submission" date="2014-12" db="EMBL/GenBank/DDBJ databases">
        <title>Partial genome sequence of Streptococcus constellatus KCOM 1650 (= ChDC B144).</title>
        <authorList>
            <person name="Kook J.-K."/>
            <person name="Park S.-N."/>
            <person name="Lim Y.K."/>
            <person name="Jo E."/>
        </authorList>
    </citation>
    <scope>NUCLEOTIDE SEQUENCE [LARGE SCALE GENOMIC DNA]</scope>
    <source>
        <strain evidence="1 2">KCOM 1650</strain>
    </source>
</reference>
<protein>
    <submittedName>
        <fullName evidence="1">Uncharacterized protein</fullName>
    </submittedName>
</protein>
<dbReference type="EMBL" id="JWIY01000001">
    <property type="protein sequence ID" value="KIC79118.1"/>
    <property type="molecule type" value="Genomic_DNA"/>
</dbReference>
<organism evidence="1 2">
    <name type="scientific">Streptococcus constellatus</name>
    <dbReference type="NCBI Taxonomy" id="76860"/>
    <lineage>
        <taxon>Bacteria</taxon>
        <taxon>Bacillati</taxon>
        <taxon>Bacillota</taxon>
        <taxon>Bacilli</taxon>
        <taxon>Lactobacillales</taxon>
        <taxon>Streptococcaceae</taxon>
        <taxon>Streptococcus</taxon>
        <taxon>Streptococcus anginosus group</taxon>
    </lineage>
</organism>
<name>A0A0C1HYS3_STRCV</name>
<dbReference type="Proteomes" id="UP000031339">
    <property type="component" value="Unassembled WGS sequence"/>
</dbReference>